<name>A0AA36HLU6_9DINO</name>
<dbReference type="EMBL" id="CAUJNA010000047">
    <property type="protein sequence ID" value="CAJ1370975.1"/>
    <property type="molecule type" value="Genomic_DNA"/>
</dbReference>
<dbReference type="Pfam" id="PF02311">
    <property type="entry name" value="AraC_binding"/>
    <property type="match status" value="1"/>
</dbReference>
<dbReference type="InterPro" id="IPR014710">
    <property type="entry name" value="RmlC-like_jellyroll"/>
</dbReference>
<dbReference type="InterPro" id="IPR011989">
    <property type="entry name" value="ARM-like"/>
</dbReference>
<dbReference type="SUPFAM" id="SSF51182">
    <property type="entry name" value="RmlC-like cupins"/>
    <property type="match status" value="1"/>
</dbReference>
<protein>
    <recommendedName>
        <fullName evidence="3">AraC-type arabinose-binding/dimerisation domain-containing protein</fullName>
    </recommendedName>
</protein>
<dbReference type="InterPro" id="IPR011051">
    <property type="entry name" value="RmlC_Cupin_sf"/>
</dbReference>
<feature type="region of interest" description="Disordered" evidence="2">
    <location>
        <begin position="597"/>
        <end position="618"/>
    </location>
</feature>
<dbReference type="InterPro" id="IPR003313">
    <property type="entry name" value="AraC-bd"/>
</dbReference>
<dbReference type="GO" id="GO:0003677">
    <property type="term" value="F:DNA binding"/>
    <property type="evidence" value="ECO:0007669"/>
    <property type="project" value="UniProtKB-KW"/>
</dbReference>
<evidence type="ECO:0000313" key="4">
    <source>
        <dbReference type="EMBL" id="CAJ1370975.1"/>
    </source>
</evidence>
<dbReference type="PANTHER" id="PTHR31469">
    <property type="entry name" value="OS07G0633600 PROTEIN"/>
    <property type="match status" value="1"/>
</dbReference>
<sequence length="797" mass="86983">MVHNGGRQRISDLLDYVSLHRISVPFLREEEVPAEALAGAVELDMEQPEVSSAKVLRRRLRRSFWQEVREAVPASVLRLAGELHGTGMRPTSGLFEPSEKVLRLWRLMAPHLGQDYLAVHVRRGDKLVMPGLAEATCPAAVAGFVSRVAGQCRKVYVATNEEVENYEEALKDAGFLCYTARSLVSLDAFTELADDNYLLFAVEMKLVDEAKVSVRTFNDATPWFCSHSKVSHFLLDRSMHDYVLGLSGLGRSSRHFCNPLDFEALRFDALDAALPRRPTRSESCEVPRHVLVFEGWSTARSWRDVPASIWPMRRCADGSCQVEVSFWGPELPSPTSITTWTDYFGPLASFQDTLPSGPRRSTLFGFENVSPQHQGRRRAELPRATGAVFAYCSLGRVTVTDRKGRLELCAGQYGAFAAPLSLALAPATRLVAVHAEPFTALRSCGGPVEPKGRLRYVDGCSDTLLLAPPKLSDPCLNLLHFPAHISQTAHTHPSLRCGLIAGGAGYCQHPGGQLQLKPGMVWAIPAETVHSFHTKAQELNVIAYHPDTDWGPQDEDHPMLNRTWVDGRKIDNSKHGADMLCTEQSLVEALRAQTNGKDQKGVLGPLTTNSDDRNGTTTNGAKRWVQALAVLEDQTPLLLQPAPSPDESVASVSKTGQPVMELAADGPRQVRLHKGQLTVSKVYSPLHSKLKAHLAKPYAASVARKLLDEDWRVRLAAVVALGDLKASFAEQVGALCRDPDNQVRRSALAALEKMGAAPALAAGFLGDDDAAVRKDAATVYAALGGGQMDDGELSEAD</sequence>
<accession>A0AA36HLU6</accession>
<dbReference type="PANTHER" id="PTHR31469:SF8">
    <property type="entry name" value="OS07G0641000 PROTEIN"/>
    <property type="match status" value="1"/>
</dbReference>
<gene>
    <name evidence="4" type="ORF">EVOR1521_LOCUS1414</name>
</gene>
<dbReference type="Gene3D" id="2.60.120.10">
    <property type="entry name" value="Jelly Rolls"/>
    <property type="match status" value="1"/>
</dbReference>
<evidence type="ECO:0000313" key="5">
    <source>
        <dbReference type="Proteomes" id="UP001178507"/>
    </source>
</evidence>
<organism evidence="4 5">
    <name type="scientific">Effrenium voratum</name>
    <dbReference type="NCBI Taxonomy" id="2562239"/>
    <lineage>
        <taxon>Eukaryota</taxon>
        <taxon>Sar</taxon>
        <taxon>Alveolata</taxon>
        <taxon>Dinophyceae</taxon>
        <taxon>Suessiales</taxon>
        <taxon>Symbiodiniaceae</taxon>
        <taxon>Effrenium</taxon>
    </lineage>
</organism>
<dbReference type="Proteomes" id="UP001178507">
    <property type="component" value="Unassembled WGS sequence"/>
</dbReference>
<keyword evidence="5" id="KW-1185">Reference proteome</keyword>
<comment type="caution">
    <text evidence="4">The sequence shown here is derived from an EMBL/GenBank/DDBJ whole genome shotgun (WGS) entry which is preliminary data.</text>
</comment>
<dbReference type="GO" id="GO:0006355">
    <property type="term" value="P:regulation of DNA-templated transcription"/>
    <property type="evidence" value="ECO:0007669"/>
    <property type="project" value="InterPro"/>
</dbReference>
<keyword evidence="1" id="KW-0238">DNA-binding</keyword>
<evidence type="ECO:0000259" key="3">
    <source>
        <dbReference type="Pfam" id="PF02311"/>
    </source>
</evidence>
<evidence type="ECO:0000256" key="2">
    <source>
        <dbReference type="SAM" id="MobiDB-lite"/>
    </source>
</evidence>
<feature type="domain" description="AraC-type arabinose-binding/dimerisation" evidence="3">
    <location>
        <begin position="480"/>
        <end position="540"/>
    </location>
</feature>
<dbReference type="AlphaFoldDB" id="A0AA36HLU6"/>
<dbReference type="InterPro" id="IPR016024">
    <property type="entry name" value="ARM-type_fold"/>
</dbReference>
<dbReference type="SUPFAM" id="SSF48371">
    <property type="entry name" value="ARM repeat"/>
    <property type="match status" value="1"/>
</dbReference>
<reference evidence="4" key="1">
    <citation type="submission" date="2023-08" db="EMBL/GenBank/DDBJ databases">
        <authorList>
            <person name="Chen Y."/>
            <person name="Shah S."/>
            <person name="Dougan E. K."/>
            <person name="Thang M."/>
            <person name="Chan C."/>
        </authorList>
    </citation>
    <scope>NUCLEOTIDE SEQUENCE</scope>
</reference>
<dbReference type="Gene3D" id="1.25.10.10">
    <property type="entry name" value="Leucine-rich Repeat Variant"/>
    <property type="match status" value="1"/>
</dbReference>
<proteinExistence type="predicted"/>
<dbReference type="Pfam" id="PF13646">
    <property type="entry name" value="HEAT_2"/>
    <property type="match status" value="1"/>
</dbReference>
<evidence type="ECO:0000256" key="1">
    <source>
        <dbReference type="ARBA" id="ARBA00023125"/>
    </source>
</evidence>